<name>A0ABN9HBN5_9NEOB</name>
<feature type="region of interest" description="Disordered" evidence="1">
    <location>
        <begin position="18"/>
        <end position="45"/>
    </location>
</feature>
<organism evidence="2 3">
    <name type="scientific">Staurois parvus</name>
    <dbReference type="NCBI Taxonomy" id="386267"/>
    <lineage>
        <taxon>Eukaryota</taxon>
        <taxon>Metazoa</taxon>
        <taxon>Chordata</taxon>
        <taxon>Craniata</taxon>
        <taxon>Vertebrata</taxon>
        <taxon>Euteleostomi</taxon>
        <taxon>Amphibia</taxon>
        <taxon>Batrachia</taxon>
        <taxon>Anura</taxon>
        <taxon>Neobatrachia</taxon>
        <taxon>Ranoidea</taxon>
        <taxon>Ranidae</taxon>
        <taxon>Staurois</taxon>
    </lineage>
</organism>
<dbReference type="Proteomes" id="UP001162483">
    <property type="component" value="Unassembled WGS sequence"/>
</dbReference>
<evidence type="ECO:0000313" key="2">
    <source>
        <dbReference type="EMBL" id="CAI9618744.1"/>
    </source>
</evidence>
<gene>
    <name evidence="2" type="ORF">SPARVUS_LOCUS15721756</name>
</gene>
<evidence type="ECO:0000313" key="3">
    <source>
        <dbReference type="Proteomes" id="UP001162483"/>
    </source>
</evidence>
<protein>
    <submittedName>
        <fullName evidence="2">Uncharacterized protein</fullName>
    </submittedName>
</protein>
<feature type="compositionally biased region" description="Basic and acidic residues" evidence="1">
    <location>
        <begin position="25"/>
        <end position="37"/>
    </location>
</feature>
<dbReference type="EMBL" id="CATNWA010020516">
    <property type="protein sequence ID" value="CAI9618744.1"/>
    <property type="molecule type" value="Genomic_DNA"/>
</dbReference>
<proteinExistence type="predicted"/>
<sequence>MNVIFKILKFPTSFVPRTSRHRRERNPEDRCRHRPEDMAGDATGGTLWECRTR</sequence>
<comment type="caution">
    <text evidence="2">The sequence shown here is derived from an EMBL/GenBank/DDBJ whole genome shotgun (WGS) entry which is preliminary data.</text>
</comment>
<keyword evidence="3" id="KW-1185">Reference proteome</keyword>
<evidence type="ECO:0000256" key="1">
    <source>
        <dbReference type="SAM" id="MobiDB-lite"/>
    </source>
</evidence>
<reference evidence="2" key="1">
    <citation type="submission" date="2023-05" db="EMBL/GenBank/DDBJ databases">
        <authorList>
            <person name="Stuckert A."/>
        </authorList>
    </citation>
    <scope>NUCLEOTIDE SEQUENCE</scope>
</reference>
<accession>A0ABN9HBN5</accession>